<reference evidence="4" key="1">
    <citation type="journal article" date="2019" name="Int. J. Syst. Evol. Microbiol.">
        <title>The Global Catalogue of Microorganisms (GCM) 10K type strain sequencing project: providing services to taxonomists for standard genome sequencing and annotation.</title>
        <authorList>
            <consortium name="The Broad Institute Genomics Platform"/>
            <consortium name="The Broad Institute Genome Sequencing Center for Infectious Disease"/>
            <person name="Wu L."/>
            <person name="Ma J."/>
        </authorList>
    </citation>
    <scope>NUCLEOTIDE SEQUENCE [LARGE SCALE GENOMIC DNA]</scope>
    <source>
        <strain evidence="4">CGMCC 1.15480</strain>
    </source>
</reference>
<evidence type="ECO:0000256" key="2">
    <source>
        <dbReference type="SAM" id="Phobius"/>
    </source>
</evidence>
<organism evidence="3 4">
    <name type="scientific">Tersicoccus solisilvae</name>
    <dbReference type="NCBI Taxonomy" id="1882339"/>
    <lineage>
        <taxon>Bacteria</taxon>
        <taxon>Bacillati</taxon>
        <taxon>Actinomycetota</taxon>
        <taxon>Actinomycetes</taxon>
        <taxon>Micrococcales</taxon>
        <taxon>Micrococcaceae</taxon>
        <taxon>Tersicoccus</taxon>
    </lineage>
</organism>
<sequence>MIGHVSAVIRTAPHATEGETMSTPDSPHSATPYAGPNTPAPASAPAPGRGLGIAGFILSLLGPLTVLGLILSIVALIQSRRAGRPNGFAIAGIVIGALGTLILIGLIIIGAVAAGQLAETCQQLGPGTHVKDGITYTCS</sequence>
<feature type="transmembrane region" description="Helical" evidence="2">
    <location>
        <begin position="53"/>
        <end position="76"/>
    </location>
</feature>
<evidence type="ECO:0008006" key="5">
    <source>
        <dbReference type="Google" id="ProtNLM"/>
    </source>
</evidence>
<comment type="caution">
    <text evidence="3">The sequence shown here is derived from an EMBL/GenBank/DDBJ whole genome shotgun (WGS) entry which is preliminary data.</text>
</comment>
<keyword evidence="2" id="KW-0812">Transmembrane</keyword>
<evidence type="ECO:0000313" key="3">
    <source>
        <dbReference type="EMBL" id="GGC88795.1"/>
    </source>
</evidence>
<gene>
    <name evidence="3" type="ORF">GCM10011512_14710</name>
</gene>
<dbReference type="Proteomes" id="UP000597761">
    <property type="component" value="Unassembled WGS sequence"/>
</dbReference>
<protein>
    <recommendedName>
        <fullName evidence="5">DUF4190 domain-containing protein</fullName>
    </recommendedName>
</protein>
<dbReference type="EMBL" id="BMJI01000006">
    <property type="protein sequence ID" value="GGC88795.1"/>
    <property type="molecule type" value="Genomic_DNA"/>
</dbReference>
<keyword evidence="4" id="KW-1185">Reference proteome</keyword>
<evidence type="ECO:0000256" key="1">
    <source>
        <dbReference type="SAM" id="MobiDB-lite"/>
    </source>
</evidence>
<proteinExistence type="predicted"/>
<feature type="region of interest" description="Disordered" evidence="1">
    <location>
        <begin position="13"/>
        <end position="44"/>
    </location>
</feature>
<name>A0ABQ1P3S6_9MICC</name>
<feature type="transmembrane region" description="Helical" evidence="2">
    <location>
        <begin position="88"/>
        <end position="114"/>
    </location>
</feature>
<evidence type="ECO:0000313" key="4">
    <source>
        <dbReference type="Proteomes" id="UP000597761"/>
    </source>
</evidence>
<keyword evidence="2" id="KW-0472">Membrane</keyword>
<keyword evidence="2" id="KW-1133">Transmembrane helix</keyword>
<accession>A0ABQ1P3S6</accession>
<feature type="compositionally biased region" description="Polar residues" evidence="1">
    <location>
        <begin position="19"/>
        <end position="29"/>
    </location>
</feature>